<accession>A0A7X9SRJ7</accession>
<dbReference type="Proteomes" id="UP000587880">
    <property type="component" value="Unassembled WGS sequence"/>
</dbReference>
<name>A0A7X9SRJ7_CLOBE</name>
<dbReference type="EMBL" id="JABAGD010000036">
    <property type="protein sequence ID" value="NMF06567.1"/>
    <property type="molecule type" value="Genomic_DNA"/>
</dbReference>
<dbReference type="GO" id="GO:0016301">
    <property type="term" value="F:kinase activity"/>
    <property type="evidence" value="ECO:0007669"/>
    <property type="project" value="UniProtKB-KW"/>
</dbReference>
<dbReference type="AlphaFoldDB" id="A0A7X9SRJ7"/>
<organism evidence="4 5">
    <name type="scientific">Clostridium beijerinckii</name>
    <name type="common">Clostridium MP</name>
    <dbReference type="NCBI Taxonomy" id="1520"/>
    <lineage>
        <taxon>Bacteria</taxon>
        <taxon>Bacillati</taxon>
        <taxon>Bacillota</taxon>
        <taxon>Clostridia</taxon>
        <taxon>Eubacteriales</taxon>
        <taxon>Clostridiaceae</taxon>
        <taxon>Clostridium</taxon>
    </lineage>
</organism>
<gene>
    <name evidence="4" type="ORF">HF849_17770</name>
</gene>
<dbReference type="InterPro" id="IPR012893">
    <property type="entry name" value="HipA-like_C"/>
</dbReference>
<evidence type="ECO:0000256" key="2">
    <source>
        <dbReference type="ARBA" id="ARBA00022777"/>
    </source>
</evidence>
<protein>
    <recommendedName>
        <fullName evidence="3">HipA-like C-terminal domain-containing protein</fullName>
    </recommendedName>
</protein>
<comment type="caution">
    <text evidence="4">The sequence shown here is derived from an EMBL/GenBank/DDBJ whole genome shotgun (WGS) entry which is preliminary data.</text>
</comment>
<proteinExistence type="predicted"/>
<keyword evidence="2" id="KW-0418">Kinase</keyword>
<feature type="domain" description="HipA-like C-terminal" evidence="3">
    <location>
        <begin position="36"/>
        <end position="238"/>
    </location>
</feature>
<dbReference type="Gene3D" id="1.10.1070.20">
    <property type="match status" value="1"/>
</dbReference>
<evidence type="ECO:0000259" key="3">
    <source>
        <dbReference type="Pfam" id="PF07804"/>
    </source>
</evidence>
<keyword evidence="1" id="KW-0808">Transferase</keyword>
<sequence length="298" mass="34385">MYIDFNDWDTYDGFSEGSGTSSQQWIVNKSGDKIGLFKFPKSPETTDHISEAIASDIARIIGINCADIDLGIYRDQYDENKIKKGMISYKINDEGEDLIEGISVISSKYKNYDSQELKDTVTGECYSLDMIMNSLNQYGLEKEFLKIVIFDFLIGNSDRHDRNWAVLRKDRDVILSPVYDNASSLCAYENESTLERCLGKDQNKFKALVDSKSRTLIRIDKFELGKKGPRHSEMIEYIKNNHYSNTIEFVESIKCTLTEEIIDMVLDNYSEYLSVNKCKVIKKYLKEKVRILLNIYSI</sequence>
<evidence type="ECO:0000313" key="4">
    <source>
        <dbReference type="EMBL" id="NMF06567.1"/>
    </source>
</evidence>
<reference evidence="4 5" key="1">
    <citation type="submission" date="2020-04" db="EMBL/GenBank/DDBJ databases">
        <authorList>
            <person name="Hitch T.C.A."/>
            <person name="Wylensek D."/>
            <person name="Clavel T."/>
        </authorList>
    </citation>
    <scope>NUCLEOTIDE SEQUENCE [LARGE SCALE GENOMIC DNA]</scope>
    <source>
        <strain evidence="4 5">WB01_NA02</strain>
    </source>
</reference>
<dbReference type="Pfam" id="PF07804">
    <property type="entry name" value="HipA_C"/>
    <property type="match status" value="1"/>
</dbReference>
<evidence type="ECO:0000313" key="5">
    <source>
        <dbReference type="Proteomes" id="UP000587880"/>
    </source>
</evidence>
<evidence type="ECO:0000256" key="1">
    <source>
        <dbReference type="ARBA" id="ARBA00022679"/>
    </source>
</evidence>